<dbReference type="AlphaFoldDB" id="J6EH17"/>
<dbReference type="EMBL" id="AACI03001290">
    <property type="protein sequence ID" value="EJT42717.1"/>
    <property type="molecule type" value="Genomic_DNA"/>
</dbReference>
<protein>
    <submittedName>
        <fullName evidence="1">EXO70-like protein</fullName>
    </submittedName>
</protein>
<dbReference type="Proteomes" id="UP000002753">
    <property type="component" value="Unassembled WGS sequence"/>
</dbReference>
<comment type="caution">
    <text evidence="1">The sequence shown here is derived from an EMBL/GenBank/DDBJ whole genome shotgun (WGS) entry which is preliminary data.</text>
</comment>
<accession>J6EH17</accession>
<name>J6EH17_SACK1</name>
<proteinExistence type="predicted"/>
<reference evidence="1 2" key="1">
    <citation type="journal article" date="2003" name="Science">
        <title>Finding functional features in Saccharomyces genomes by phylogenetic footprinting.</title>
        <authorList>
            <person name="Cliften P.F."/>
            <person name="Sudarsanam P."/>
            <person name="Desikan A."/>
            <person name="Fulton L."/>
            <person name="Fulton B."/>
            <person name="Majors J."/>
            <person name="Waterston R."/>
            <person name="Cohen B.A."/>
            <person name="Johnston M."/>
        </authorList>
    </citation>
    <scope>NUCLEOTIDE SEQUENCE [LARGE SCALE GENOMIC DNA]</scope>
    <source>
        <strain evidence="2">ATCC MYA-4449 / AS 2.2408 / CBS 8840 / NBRC 1802 / NCYC 2889</strain>
    </source>
</reference>
<dbReference type="STRING" id="226230.J6EH17"/>
<reference evidence="2" key="2">
    <citation type="journal article" date="2011" name="G3 (Bethesda)">
        <title>The awesome power of yeast evolutionary genetics: New genome sequences and strain resources for the Saccharomyces sensu stricto genus.</title>
        <authorList>
            <person name="Scannell D.R."/>
            <person name="Zill O.A."/>
            <person name="Rokas A."/>
            <person name="Payen C."/>
            <person name="Dunham M.J."/>
            <person name="Eisen M.B."/>
            <person name="Rine J."/>
            <person name="Johnston M."/>
            <person name="Hittinger C.T."/>
        </authorList>
    </citation>
    <scope>GENOME REANNOTATION</scope>
    <source>
        <strain evidence="2">ATCC MYA-4449 / AS 2.2408 / CBS 8840 / NBRC 1802 / NCYC 2889</strain>
    </source>
</reference>
<keyword evidence="2" id="KW-1185">Reference proteome</keyword>
<gene>
    <name evidence="1" type="primary">YJL085W</name>
    <name evidence="1" type="ORF">SKUD_144502</name>
</gene>
<sequence>MPAEIDIDEADVLVLSQGLQKTSKLTFQINKSLQKIATTSSQSSQLFTPILARNNVLTTLQRNIESTLNSVASVKGSRQ</sequence>
<evidence type="ECO:0000313" key="2">
    <source>
        <dbReference type="Proteomes" id="UP000002753"/>
    </source>
</evidence>
<dbReference type="HOGENOM" id="CLU_2607359_0_0_1"/>
<evidence type="ECO:0000313" key="1">
    <source>
        <dbReference type="EMBL" id="EJT42717.1"/>
    </source>
</evidence>
<organism evidence="1 2">
    <name type="scientific">Saccharomyces kudriavzevii (strain ATCC MYA-4449 / AS 2.2408 / CBS 8840 / NBRC 1802 / NCYC 2889)</name>
    <name type="common">Yeast</name>
    <dbReference type="NCBI Taxonomy" id="226230"/>
    <lineage>
        <taxon>Eukaryota</taxon>
        <taxon>Fungi</taxon>
        <taxon>Dikarya</taxon>
        <taxon>Ascomycota</taxon>
        <taxon>Saccharomycotina</taxon>
        <taxon>Saccharomycetes</taxon>
        <taxon>Saccharomycetales</taxon>
        <taxon>Saccharomycetaceae</taxon>
        <taxon>Saccharomyces</taxon>
    </lineage>
</organism>